<dbReference type="EMBL" id="JASAOG010000005">
    <property type="protein sequence ID" value="KAK0068100.1"/>
    <property type="molecule type" value="Genomic_DNA"/>
</dbReference>
<comment type="caution">
    <text evidence="2">The sequence shown here is derived from an EMBL/GenBank/DDBJ whole genome shotgun (WGS) entry which is preliminary data.</text>
</comment>
<dbReference type="AlphaFoldDB" id="A0AAD8C9Y0"/>
<keyword evidence="3" id="KW-1185">Reference proteome</keyword>
<proteinExistence type="predicted"/>
<organism evidence="2 3">
    <name type="scientific">Biomphalaria pfeifferi</name>
    <name type="common">Bloodfluke planorb</name>
    <name type="synonym">Freshwater snail</name>
    <dbReference type="NCBI Taxonomy" id="112525"/>
    <lineage>
        <taxon>Eukaryota</taxon>
        <taxon>Metazoa</taxon>
        <taxon>Spiralia</taxon>
        <taxon>Lophotrochozoa</taxon>
        <taxon>Mollusca</taxon>
        <taxon>Gastropoda</taxon>
        <taxon>Heterobranchia</taxon>
        <taxon>Euthyneura</taxon>
        <taxon>Panpulmonata</taxon>
        <taxon>Hygrophila</taxon>
        <taxon>Lymnaeoidea</taxon>
        <taxon>Planorbidae</taxon>
        <taxon>Biomphalaria</taxon>
    </lineage>
</organism>
<reference evidence="2" key="1">
    <citation type="journal article" date="2023" name="PLoS Negl. Trop. Dis.">
        <title>A genome sequence for Biomphalaria pfeifferi, the major vector snail for the human-infecting parasite Schistosoma mansoni.</title>
        <authorList>
            <person name="Bu L."/>
            <person name="Lu L."/>
            <person name="Laidemitt M.R."/>
            <person name="Zhang S.M."/>
            <person name="Mutuku M."/>
            <person name="Mkoji G."/>
            <person name="Steinauer M."/>
            <person name="Loker E.S."/>
        </authorList>
    </citation>
    <scope>NUCLEOTIDE SEQUENCE</scope>
    <source>
        <strain evidence="2">KasaAsao</strain>
    </source>
</reference>
<gene>
    <name evidence="2" type="ORF">Bpfe_002035</name>
</gene>
<feature type="compositionally biased region" description="Polar residues" evidence="1">
    <location>
        <begin position="11"/>
        <end position="21"/>
    </location>
</feature>
<evidence type="ECO:0000313" key="3">
    <source>
        <dbReference type="Proteomes" id="UP001233172"/>
    </source>
</evidence>
<sequence>MCRSMTRSRQKITSPRLTRTRGSGPPLGPSTRVALTAREVLTNEKAWSPSDQTATCPRSTWRGCCNLYSGRPEQTKIWLIPSLSADPVWFSLPLLLVGACSVSPL</sequence>
<dbReference type="Proteomes" id="UP001233172">
    <property type="component" value="Unassembled WGS sequence"/>
</dbReference>
<reference evidence="2" key="2">
    <citation type="submission" date="2023-04" db="EMBL/GenBank/DDBJ databases">
        <authorList>
            <person name="Bu L."/>
            <person name="Lu L."/>
            <person name="Laidemitt M.R."/>
            <person name="Zhang S.M."/>
            <person name="Mutuku M."/>
            <person name="Mkoji G."/>
            <person name="Steinauer M."/>
            <person name="Loker E.S."/>
        </authorList>
    </citation>
    <scope>NUCLEOTIDE SEQUENCE</scope>
    <source>
        <strain evidence="2">KasaAsao</strain>
        <tissue evidence="2">Whole Snail</tissue>
    </source>
</reference>
<feature type="compositionally biased region" description="Basic residues" evidence="1">
    <location>
        <begin position="1"/>
        <end position="10"/>
    </location>
</feature>
<protein>
    <submittedName>
        <fullName evidence="2">Uncharacterized protein</fullName>
    </submittedName>
</protein>
<feature type="region of interest" description="Disordered" evidence="1">
    <location>
        <begin position="1"/>
        <end position="32"/>
    </location>
</feature>
<accession>A0AAD8C9Y0</accession>
<name>A0AAD8C9Y0_BIOPF</name>
<evidence type="ECO:0000313" key="2">
    <source>
        <dbReference type="EMBL" id="KAK0068100.1"/>
    </source>
</evidence>
<evidence type="ECO:0000256" key="1">
    <source>
        <dbReference type="SAM" id="MobiDB-lite"/>
    </source>
</evidence>